<dbReference type="EMBL" id="SRKZ01000005">
    <property type="protein sequence ID" value="TGD78877.1"/>
    <property type="molecule type" value="Genomic_DNA"/>
</dbReference>
<dbReference type="OrthoDB" id="5491447at2"/>
<organism evidence="3 4">
    <name type="scientific">Hymenobacter wooponensis</name>
    <dbReference type="NCBI Taxonomy" id="1525360"/>
    <lineage>
        <taxon>Bacteria</taxon>
        <taxon>Pseudomonadati</taxon>
        <taxon>Bacteroidota</taxon>
        <taxon>Cytophagia</taxon>
        <taxon>Cytophagales</taxon>
        <taxon>Hymenobacteraceae</taxon>
        <taxon>Hymenobacter</taxon>
    </lineage>
</organism>
<gene>
    <name evidence="3" type="ORF">EU557_18040</name>
</gene>
<evidence type="ECO:0000313" key="3">
    <source>
        <dbReference type="EMBL" id="TGD78877.1"/>
    </source>
</evidence>
<accession>A0A4Z0MHR9</accession>
<keyword evidence="1" id="KW-1133">Transmembrane helix</keyword>
<evidence type="ECO:0000313" key="4">
    <source>
        <dbReference type="Proteomes" id="UP000298284"/>
    </source>
</evidence>
<feature type="transmembrane region" description="Helical" evidence="1">
    <location>
        <begin position="146"/>
        <end position="164"/>
    </location>
</feature>
<sequence>MLLPRVLLTFLLFSISFLRGMQFRPALGLVLGLALLAQAQAAPGPAAQSPLRPTKAPIVPPEALRSDTLANRNTPISLPADQQAPVALRRPPEKRLQDLRGQREFQYVKPNEEPKDPSMWSLLWWRLSEWFRKLLSGADYENRGRYVVYALFGVAFLYVLARLLRLDFTNVFGRRARTVPLPYESAIEDIHAVDFTASLTEAESAANYRLAVRLGYLQVLRHLTERHLIDWQPEKTNHHYLQELAGTRWAPDFATLTRQFEYVWYGELPIAPGDYPALRESRQQFLHQLTRVAA</sequence>
<evidence type="ECO:0000259" key="2">
    <source>
        <dbReference type="Pfam" id="PF13559"/>
    </source>
</evidence>
<dbReference type="RefSeq" id="WP_135531869.1">
    <property type="nucleotide sequence ID" value="NZ_SRKZ01000005.1"/>
</dbReference>
<dbReference type="AlphaFoldDB" id="A0A4Z0MHR9"/>
<keyword evidence="4" id="KW-1185">Reference proteome</keyword>
<proteinExistence type="predicted"/>
<keyword evidence="1" id="KW-0812">Transmembrane</keyword>
<reference evidence="3 4" key="1">
    <citation type="submission" date="2019-04" db="EMBL/GenBank/DDBJ databases">
        <authorList>
            <person name="Feng G."/>
            <person name="Zhang J."/>
            <person name="Zhu H."/>
        </authorList>
    </citation>
    <scope>NUCLEOTIDE SEQUENCE [LARGE SCALE GENOMIC DNA]</scope>
    <source>
        <strain evidence="3 4">JCM 19491</strain>
    </source>
</reference>
<dbReference type="InterPro" id="IPR025403">
    <property type="entry name" value="TgpA-like_C"/>
</dbReference>
<comment type="caution">
    <text evidence="3">The sequence shown here is derived from an EMBL/GenBank/DDBJ whole genome shotgun (WGS) entry which is preliminary data.</text>
</comment>
<dbReference type="Pfam" id="PF13559">
    <property type="entry name" value="DUF4129"/>
    <property type="match status" value="1"/>
</dbReference>
<keyword evidence="1" id="KW-0472">Membrane</keyword>
<name>A0A4Z0MHR9_9BACT</name>
<feature type="domain" description="Protein-glutamine gamma-glutamyltransferase-like C-terminal" evidence="2">
    <location>
        <begin position="216"/>
        <end position="280"/>
    </location>
</feature>
<evidence type="ECO:0000256" key="1">
    <source>
        <dbReference type="SAM" id="Phobius"/>
    </source>
</evidence>
<protein>
    <submittedName>
        <fullName evidence="3">DUF4129 domain-containing protein</fullName>
    </submittedName>
</protein>
<dbReference type="Proteomes" id="UP000298284">
    <property type="component" value="Unassembled WGS sequence"/>
</dbReference>